<feature type="domain" description="Glycosyl transferase family 1" evidence="2">
    <location>
        <begin position="234"/>
        <end position="384"/>
    </location>
</feature>
<dbReference type="PANTHER" id="PTHR45947:SF3">
    <property type="entry name" value="SULFOQUINOVOSYL TRANSFERASE SQD2"/>
    <property type="match status" value="1"/>
</dbReference>
<dbReference type="Gene3D" id="3.40.50.2000">
    <property type="entry name" value="Glycogen Phosphorylase B"/>
    <property type="match status" value="2"/>
</dbReference>
<name>W0IAE1_9EURY</name>
<evidence type="ECO:0000313" key="3">
    <source>
        <dbReference type="EMBL" id="AHF81408.1"/>
    </source>
</evidence>
<dbReference type="PANTHER" id="PTHR45947">
    <property type="entry name" value="SULFOQUINOVOSYL TRANSFERASE SQD2"/>
    <property type="match status" value="1"/>
</dbReference>
<dbReference type="GeneID" id="24907630"/>
<proteinExistence type="predicted"/>
<dbReference type="STRING" id="582419.TES1_2033"/>
<evidence type="ECO:0000313" key="4">
    <source>
        <dbReference type="Proteomes" id="UP000019027"/>
    </source>
</evidence>
<protein>
    <submittedName>
        <fullName evidence="3">Glycosyl transferase family protein 13</fullName>
    </submittedName>
</protein>
<dbReference type="EMBL" id="CP006965">
    <property type="protein sequence ID" value="AHF81408.1"/>
    <property type="molecule type" value="Genomic_DNA"/>
</dbReference>
<dbReference type="InterPro" id="IPR050194">
    <property type="entry name" value="Glycosyltransferase_grp1"/>
</dbReference>
<keyword evidence="1" id="KW-0812">Transmembrane</keyword>
<reference evidence="3 4" key="1">
    <citation type="journal article" date="2014" name="Int. J. Syst. Evol. Microbiol.">
        <title>Thermococcus paralvinellae sp. nov. and Thermococcus cleftensis sp. nov. of hyperthermophilic heterotrophs from deep-sea hydrothermal vents.</title>
        <authorList>
            <person name="Hensley S.A."/>
            <person name="Jung J.H."/>
            <person name="Park C.S."/>
            <person name="Holden J.F."/>
        </authorList>
    </citation>
    <scope>NUCLEOTIDE SEQUENCE [LARGE SCALE GENOMIC DNA]</scope>
    <source>
        <strain evidence="3 4">ES1</strain>
    </source>
</reference>
<dbReference type="OrthoDB" id="238665at2157"/>
<sequence length="409" mass="47232">MSNYNPHIIFIPPGLVEVGSNRGAGAEVSYYLVALGLSRKYQVVFLTPCYREKCKEKGNIIKINDNFLIHQISIPAVKRYPPQTKVEYFWMAMLTIISSFLIAFEILRYIKRSSDSKLLVIPRVETGIIPLFLLSFVNSKKKFRILYAEGNIRPWYSPYLGRYNNPIVEKVRGIIEKLELIYHVYVGHKANMIRSQSTLIRESMKRAGIPLEKIKVIEPPVEDDLFCKITTRKKTNDKLKVAFIGRLTEEKNAPLIMYICEKSLERFNDKIQFYIFGDGPYRKFLEKLSNVVHVGSVKRDVLLKQLLPNMDIVISFQLELGRAEIESLALGKVVIIPETKETSRVIKNLRNGILITTIDSSSYIEAISLIIINPKVYRKISKLSKTRAFRNFSIDNVAKKWERLLKTMF</sequence>
<dbReference type="CDD" id="cd03801">
    <property type="entry name" value="GT4_PimA-like"/>
    <property type="match status" value="1"/>
</dbReference>
<evidence type="ECO:0000259" key="2">
    <source>
        <dbReference type="Pfam" id="PF00534"/>
    </source>
</evidence>
<dbReference type="GO" id="GO:0016757">
    <property type="term" value="F:glycosyltransferase activity"/>
    <property type="evidence" value="ECO:0007669"/>
    <property type="project" value="InterPro"/>
</dbReference>
<keyword evidence="3" id="KW-0808">Transferase</keyword>
<accession>W0IAE1</accession>
<dbReference type="HOGENOM" id="CLU_644984_0_0_2"/>
<feature type="transmembrane region" description="Helical" evidence="1">
    <location>
        <begin position="88"/>
        <end position="107"/>
    </location>
</feature>
<dbReference type="InterPro" id="IPR001296">
    <property type="entry name" value="Glyco_trans_1"/>
</dbReference>
<dbReference type="Pfam" id="PF00534">
    <property type="entry name" value="Glycos_transf_1"/>
    <property type="match status" value="1"/>
</dbReference>
<organism evidence="3 4">
    <name type="scientific">Thermococcus paralvinellae</name>
    <dbReference type="NCBI Taxonomy" id="582419"/>
    <lineage>
        <taxon>Archaea</taxon>
        <taxon>Methanobacteriati</taxon>
        <taxon>Methanobacteriota</taxon>
        <taxon>Thermococci</taxon>
        <taxon>Thermococcales</taxon>
        <taxon>Thermococcaceae</taxon>
        <taxon>Thermococcus</taxon>
    </lineage>
</organism>
<keyword evidence="4" id="KW-1185">Reference proteome</keyword>
<dbReference type="AlphaFoldDB" id="W0IAE1"/>
<dbReference type="RefSeq" id="WP_042682591.1">
    <property type="nucleotide sequence ID" value="NZ_CP006965.1"/>
</dbReference>
<gene>
    <name evidence="3" type="ORF">TES1_2033</name>
</gene>
<feature type="transmembrane region" description="Helical" evidence="1">
    <location>
        <begin position="119"/>
        <end position="137"/>
    </location>
</feature>
<dbReference type="SUPFAM" id="SSF53756">
    <property type="entry name" value="UDP-Glycosyltransferase/glycogen phosphorylase"/>
    <property type="match status" value="1"/>
</dbReference>
<dbReference type="Proteomes" id="UP000019027">
    <property type="component" value="Chromosome"/>
</dbReference>
<dbReference type="KEGG" id="ths:TES1_2033"/>
<keyword evidence="1" id="KW-0472">Membrane</keyword>
<evidence type="ECO:0000256" key="1">
    <source>
        <dbReference type="SAM" id="Phobius"/>
    </source>
</evidence>
<keyword evidence="1" id="KW-1133">Transmembrane helix</keyword>